<feature type="region of interest" description="Disordered" evidence="1">
    <location>
        <begin position="44"/>
        <end position="67"/>
    </location>
</feature>
<sequence>MDFFSNALKSATGSKPSNSSSAPVNQAKPDQLDKAIDLVQEHVLKSGSQKNETAEEQAKDSKIKMGITSLYKKATGKDIPGTK</sequence>
<evidence type="ECO:0000313" key="2">
    <source>
        <dbReference type="EMBL" id="TFK28538.1"/>
    </source>
</evidence>
<organism evidence="2 3">
    <name type="scientific">Coprinopsis marcescibilis</name>
    <name type="common">Agaric fungus</name>
    <name type="synonym">Psathyrella marcescibilis</name>
    <dbReference type="NCBI Taxonomy" id="230819"/>
    <lineage>
        <taxon>Eukaryota</taxon>
        <taxon>Fungi</taxon>
        <taxon>Dikarya</taxon>
        <taxon>Basidiomycota</taxon>
        <taxon>Agaricomycotina</taxon>
        <taxon>Agaricomycetes</taxon>
        <taxon>Agaricomycetidae</taxon>
        <taxon>Agaricales</taxon>
        <taxon>Agaricineae</taxon>
        <taxon>Psathyrellaceae</taxon>
        <taxon>Coprinopsis</taxon>
    </lineage>
</organism>
<feature type="region of interest" description="Disordered" evidence="1">
    <location>
        <begin position="1"/>
        <end position="32"/>
    </location>
</feature>
<dbReference type="PANTHER" id="PTHR40462">
    <property type="entry name" value="CHROMOSOME 1, WHOLE GENOME SHOTGUN SEQUENCE"/>
    <property type="match status" value="1"/>
</dbReference>
<evidence type="ECO:0000256" key="1">
    <source>
        <dbReference type="SAM" id="MobiDB-lite"/>
    </source>
</evidence>
<reference evidence="2 3" key="1">
    <citation type="journal article" date="2019" name="Nat. Ecol. Evol.">
        <title>Megaphylogeny resolves global patterns of mushroom evolution.</title>
        <authorList>
            <person name="Varga T."/>
            <person name="Krizsan K."/>
            <person name="Foldi C."/>
            <person name="Dima B."/>
            <person name="Sanchez-Garcia M."/>
            <person name="Sanchez-Ramirez S."/>
            <person name="Szollosi G.J."/>
            <person name="Szarkandi J.G."/>
            <person name="Papp V."/>
            <person name="Albert L."/>
            <person name="Andreopoulos W."/>
            <person name="Angelini C."/>
            <person name="Antonin V."/>
            <person name="Barry K.W."/>
            <person name="Bougher N.L."/>
            <person name="Buchanan P."/>
            <person name="Buyck B."/>
            <person name="Bense V."/>
            <person name="Catcheside P."/>
            <person name="Chovatia M."/>
            <person name="Cooper J."/>
            <person name="Damon W."/>
            <person name="Desjardin D."/>
            <person name="Finy P."/>
            <person name="Geml J."/>
            <person name="Haridas S."/>
            <person name="Hughes K."/>
            <person name="Justo A."/>
            <person name="Karasinski D."/>
            <person name="Kautmanova I."/>
            <person name="Kiss B."/>
            <person name="Kocsube S."/>
            <person name="Kotiranta H."/>
            <person name="LaButti K.M."/>
            <person name="Lechner B.E."/>
            <person name="Liimatainen K."/>
            <person name="Lipzen A."/>
            <person name="Lukacs Z."/>
            <person name="Mihaltcheva S."/>
            <person name="Morgado L.N."/>
            <person name="Niskanen T."/>
            <person name="Noordeloos M.E."/>
            <person name="Ohm R.A."/>
            <person name="Ortiz-Santana B."/>
            <person name="Ovrebo C."/>
            <person name="Racz N."/>
            <person name="Riley R."/>
            <person name="Savchenko A."/>
            <person name="Shiryaev A."/>
            <person name="Soop K."/>
            <person name="Spirin V."/>
            <person name="Szebenyi C."/>
            <person name="Tomsovsky M."/>
            <person name="Tulloss R.E."/>
            <person name="Uehling J."/>
            <person name="Grigoriev I.V."/>
            <person name="Vagvolgyi C."/>
            <person name="Papp T."/>
            <person name="Martin F.M."/>
            <person name="Miettinen O."/>
            <person name="Hibbett D.S."/>
            <person name="Nagy L.G."/>
        </authorList>
    </citation>
    <scope>NUCLEOTIDE SEQUENCE [LARGE SCALE GENOMIC DNA]</scope>
    <source>
        <strain evidence="2 3">CBS 121175</strain>
    </source>
</reference>
<protein>
    <submittedName>
        <fullName evidence="2">Uncharacterized protein</fullName>
    </submittedName>
</protein>
<name>A0A5C3L719_COPMA</name>
<evidence type="ECO:0000313" key="3">
    <source>
        <dbReference type="Proteomes" id="UP000307440"/>
    </source>
</evidence>
<accession>A0A5C3L719</accession>
<keyword evidence="3" id="KW-1185">Reference proteome</keyword>
<proteinExistence type="predicted"/>
<dbReference type="Proteomes" id="UP000307440">
    <property type="component" value="Unassembled WGS sequence"/>
</dbReference>
<feature type="compositionally biased region" description="Basic and acidic residues" evidence="1">
    <location>
        <begin position="52"/>
        <end position="63"/>
    </location>
</feature>
<feature type="compositionally biased region" description="Polar residues" evidence="1">
    <location>
        <begin position="7"/>
        <end position="24"/>
    </location>
</feature>
<dbReference type="EMBL" id="ML210155">
    <property type="protein sequence ID" value="TFK28538.1"/>
    <property type="molecule type" value="Genomic_DNA"/>
</dbReference>
<dbReference type="PANTHER" id="PTHR40462:SF1">
    <property type="entry name" value="EXPRESSED PROTEIN"/>
    <property type="match status" value="1"/>
</dbReference>
<dbReference type="OrthoDB" id="3050608at2759"/>
<dbReference type="AlphaFoldDB" id="A0A5C3L719"/>
<gene>
    <name evidence="2" type="ORF">FA15DRAFT_665241</name>
</gene>